<dbReference type="InterPro" id="IPR018170">
    <property type="entry name" value="Aldo/ket_reductase_CS"/>
</dbReference>
<dbReference type="Gene3D" id="3.20.20.100">
    <property type="entry name" value="NADP-dependent oxidoreductase domain"/>
    <property type="match status" value="1"/>
</dbReference>
<protein>
    <submittedName>
        <fullName evidence="2">Oxidoreductase YtbE</fullName>
    </submittedName>
</protein>
<reference evidence="3" key="1">
    <citation type="journal article" date="2019" name="Int. J. Syst. Evol. Microbiol.">
        <title>The Global Catalogue of Microorganisms (GCM) 10K type strain sequencing project: providing services to taxonomists for standard genome sequencing and annotation.</title>
        <authorList>
            <consortium name="The Broad Institute Genomics Platform"/>
            <consortium name="The Broad Institute Genome Sequencing Center for Infectious Disease"/>
            <person name="Wu L."/>
            <person name="Ma J."/>
        </authorList>
    </citation>
    <scope>NUCLEOTIDE SEQUENCE [LARGE SCALE GENOMIC DNA]</scope>
    <source>
        <strain evidence="3">CGMCC 1.12770</strain>
    </source>
</reference>
<evidence type="ECO:0000313" key="2">
    <source>
        <dbReference type="EMBL" id="GGH70774.1"/>
    </source>
</evidence>
<comment type="caution">
    <text evidence="2">The sequence shown here is derived from an EMBL/GenBank/DDBJ whole genome shotgun (WGS) entry which is preliminary data.</text>
</comment>
<dbReference type="PROSITE" id="PS00063">
    <property type="entry name" value="ALDOKETO_REDUCTASE_3"/>
    <property type="match status" value="1"/>
</dbReference>
<dbReference type="SUPFAM" id="SSF51430">
    <property type="entry name" value="NAD(P)-linked oxidoreductase"/>
    <property type="match status" value="1"/>
</dbReference>
<organism evidence="2 3">
    <name type="scientific">Paenibacillus silvae</name>
    <dbReference type="NCBI Taxonomy" id="1325358"/>
    <lineage>
        <taxon>Bacteria</taxon>
        <taxon>Bacillati</taxon>
        <taxon>Bacillota</taxon>
        <taxon>Bacilli</taxon>
        <taxon>Bacillales</taxon>
        <taxon>Paenibacillaceae</taxon>
        <taxon>Paenibacillus</taxon>
    </lineage>
</organism>
<dbReference type="Pfam" id="PF00248">
    <property type="entry name" value="Aldo_ket_red"/>
    <property type="match status" value="1"/>
</dbReference>
<dbReference type="InterPro" id="IPR044500">
    <property type="entry name" value="AKR5G"/>
</dbReference>
<dbReference type="PANTHER" id="PTHR43827:SF1">
    <property type="entry name" value="2,5-DIKETO-D-GLUCONIC ACID REDUCTASE"/>
    <property type="match status" value="1"/>
</dbReference>
<dbReference type="PANTHER" id="PTHR43827">
    <property type="entry name" value="2,5-DIKETO-D-GLUCONIC ACID REDUCTASE"/>
    <property type="match status" value="1"/>
</dbReference>
<dbReference type="InterPro" id="IPR020471">
    <property type="entry name" value="AKR"/>
</dbReference>
<dbReference type="PRINTS" id="PR00069">
    <property type="entry name" value="ALDKETRDTASE"/>
</dbReference>
<evidence type="ECO:0000313" key="3">
    <source>
        <dbReference type="Proteomes" id="UP000652153"/>
    </source>
</evidence>
<gene>
    <name evidence="2" type="primary">ytbE</name>
    <name evidence="2" type="ORF">GCM10008014_55560</name>
</gene>
<dbReference type="PIRSF" id="PIRSF000097">
    <property type="entry name" value="AKR"/>
    <property type="match status" value="1"/>
</dbReference>
<dbReference type="InterPro" id="IPR023210">
    <property type="entry name" value="NADP_OxRdtase_dom"/>
</dbReference>
<sequence length="282" mass="31701">MNTAQHLQSTTTLHNGIHMPWFGLGVFKVEEGQELIDAVKQAIKHGYRSIDTAAIYGNEAGVGQAIAEALQENGLKREDLFITSKVWNADLGYEETLAAFDTTMNKLGLEVLDLYLIHWPKAGKYKGAWKAMEELYASGRIRAIGVSNFQIHHLQDLMQDAQVKPMVNQVEYHPRLTQEELKAFCEQHGIQLEAWSPLMQGELLDNPVLTEIASSKGKSVAQIILRWDLQNGVVTIPKSTKAHRIIENADIFDFELSAEEMQRISSLNDNVRVGPDPDNFDF</sequence>
<feature type="domain" description="NADP-dependent oxidoreductase" evidence="1">
    <location>
        <begin position="33"/>
        <end position="268"/>
    </location>
</feature>
<dbReference type="InterPro" id="IPR036812">
    <property type="entry name" value="NAD(P)_OxRdtase_dom_sf"/>
</dbReference>
<dbReference type="CDD" id="cd19157">
    <property type="entry name" value="AKR_AKR5G1-3"/>
    <property type="match status" value="1"/>
</dbReference>
<dbReference type="PROSITE" id="PS00798">
    <property type="entry name" value="ALDOKETO_REDUCTASE_1"/>
    <property type="match status" value="1"/>
</dbReference>
<evidence type="ECO:0000259" key="1">
    <source>
        <dbReference type="Pfam" id="PF00248"/>
    </source>
</evidence>
<keyword evidence="3" id="KW-1185">Reference proteome</keyword>
<dbReference type="RefSeq" id="WP_188594731.1">
    <property type="nucleotide sequence ID" value="NZ_BMFU01000017.1"/>
</dbReference>
<name>A0ABQ1ZLI0_9BACL</name>
<dbReference type="Proteomes" id="UP000652153">
    <property type="component" value="Unassembled WGS sequence"/>
</dbReference>
<accession>A0ABQ1ZLI0</accession>
<dbReference type="PROSITE" id="PS00062">
    <property type="entry name" value="ALDOKETO_REDUCTASE_2"/>
    <property type="match status" value="1"/>
</dbReference>
<dbReference type="EMBL" id="BMFU01000017">
    <property type="protein sequence ID" value="GGH70774.1"/>
    <property type="molecule type" value="Genomic_DNA"/>
</dbReference>
<proteinExistence type="predicted"/>